<dbReference type="Pfam" id="PF00288">
    <property type="entry name" value="GHMP_kinases_N"/>
    <property type="match status" value="1"/>
</dbReference>
<evidence type="ECO:0000256" key="7">
    <source>
        <dbReference type="ARBA" id="ARBA00022840"/>
    </source>
</evidence>
<dbReference type="PANTHER" id="PTHR10457">
    <property type="entry name" value="MEVALONATE KINASE/GALACTOKINASE"/>
    <property type="match status" value="1"/>
</dbReference>
<evidence type="ECO:0000256" key="3">
    <source>
        <dbReference type="ARBA" id="ARBA00022679"/>
    </source>
</evidence>
<dbReference type="InterPro" id="IPR013750">
    <property type="entry name" value="GHMP_kinase_C_dom"/>
</dbReference>
<dbReference type="PIRSF" id="PIRSF000530">
    <property type="entry name" value="Galactokinase"/>
    <property type="match status" value="1"/>
</dbReference>
<evidence type="ECO:0000256" key="11">
    <source>
        <dbReference type="NCBIfam" id="TIGR00131"/>
    </source>
</evidence>
<dbReference type="GO" id="GO:0005829">
    <property type="term" value="C:cytosol"/>
    <property type="evidence" value="ECO:0007669"/>
    <property type="project" value="TreeGrafter"/>
</dbReference>
<dbReference type="PROSITE" id="PS00627">
    <property type="entry name" value="GHMP_KINASES_ATP"/>
    <property type="match status" value="1"/>
</dbReference>
<dbReference type="OrthoDB" id="250531at2"/>
<dbReference type="InterPro" id="IPR006206">
    <property type="entry name" value="Mevalonate/galactokinase"/>
</dbReference>
<dbReference type="FunFam" id="3.30.230.10:FF:000017">
    <property type="entry name" value="Galactokinase"/>
    <property type="match status" value="1"/>
</dbReference>
<dbReference type="InterPro" id="IPR000705">
    <property type="entry name" value="Galactokinase"/>
</dbReference>
<dbReference type="GO" id="GO:0006012">
    <property type="term" value="P:galactose metabolic process"/>
    <property type="evidence" value="ECO:0007669"/>
    <property type="project" value="UniProtKB-UniRule"/>
</dbReference>
<comment type="similarity">
    <text evidence="1">Belongs to the GHMP kinase family. GalK subfamily.</text>
</comment>
<dbReference type="InterPro" id="IPR006204">
    <property type="entry name" value="GHMP_kinase_N_dom"/>
</dbReference>
<dbReference type="PROSITE" id="PS00106">
    <property type="entry name" value="GALACTOKINASE"/>
    <property type="match status" value="1"/>
</dbReference>
<keyword evidence="8" id="KW-0460">Magnesium</keyword>
<keyword evidence="7" id="KW-0067">ATP-binding</keyword>
<feature type="domain" description="GHMP kinase C-terminal" evidence="13">
    <location>
        <begin position="297"/>
        <end position="378"/>
    </location>
</feature>
<dbReference type="InterPro" id="IPR019539">
    <property type="entry name" value="GalKase_N"/>
</dbReference>
<reference evidence="15 16" key="1">
    <citation type="submission" date="2019-08" db="EMBL/GenBank/DDBJ databases">
        <title>Deep-cultivation of Planctomycetes and their phenomic and genomic characterization uncovers novel biology.</title>
        <authorList>
            <person name="Wiegand S."/>
            <person name="Jogler M."/>
            <person name="Boedeker C."/>
            <person name="Pinto D."/>
            <person name="Vollmers J."/>
            <person name="Rivas-Marin E."/>
            <person name="Kohn T."/>
            <person name="Peeters S.H."/>
            <person name="Heuer A."/>
            <person name="Rast P."/>
            <person name="Oberbeckmann S."/>
            <person name="Bunk B."/>
            <person name="Jeske O."/>
            <person name="Meyerdierks A."/>
            <person name="Storesund J.E."/>
            <person name="Kallscheuer N."/>
            <person name="Luecker S."/>
            <person name="Lage O.M."/>
            <person name="Pohl T."/>
            <person name="Merkel B.J."/>
            <person name="Hornburger P."/>
            <person name="Mueller R.-W."/>
            <person name="Bruemmer F."/>
            <person name="Labrenz M."/>
            <person name="Spormann A.M."/>
            <person name="Op Den Camp H."/>
            <person name="Overmann J."/>
            <person name="Amann R."/>
            <person name="Jetten M.S.M."/>
            <person name="Mascher T."/>
            <person name="Medema M.H."/>
            <person name="Devos D.P."/>
            <person name="Kaster A.-K."/>
            <person name="Ovreas L."/>
            <person name="Rohde M."/>
            <person name="Galperin M.Y."/>
            <person name="Jogler C."/>
        </authorList>
    </citation>
    <scope>NUCLEOTIDE SEQUENCE [LARGE SCALE GENOMIC DNA]</scope>
    <source>
        <strain evidence="15 16">LF1</strain>
    </source>
</reference>
<keyword evidence="9" id="KW-0299">Galactose metabolism</keyword>
<comment type="caution">
    <text evidence="15">The sequence shown here is derived from an EMBL/GenBank/DDBJ whole genome shotgun (WGS) entry which is preliminary data.</text>
</comment>
<keyword evidence="16" id="KW-1185">Reference proteome</keyword>
<evidence type="ECO:0000256" key="10">
    <source>
        <dbReference type="ARBA" id="ARBA00023277"/>
    </source>
</evidence>
<sequence length="404" mass="43158">MPSEQPSVSNQHVDEQLLDRIQNAYVEKFGKAPTLLVAAPGRVNLIGEHIDYNDGFVMPMAIQRYVVIAAGLADDSSRDHGLVHSVELEETEQVSLVTSPQPKPGSWINYVAGVIAGFLESGVSIPAFDAVVDSNVPVGGGLSSSAALEVATATLVEAITGKSIGKAEKALICQQAEHKFAGVPCGIMDQFSSVFGKPNELMLLDCQSQQIEPVPFQTDEITVLITNSNVKHELTGGEYAERRSGCDSAKAKLGCDSWRDMTIEELESKKASLSESEYRLARHVVTEISRTTDAANAFANGDYDQVGQLMYASHDSLRDDFEVSCDELDILVEIARAIGNEGGVIGSRMTGGGFGGCTVTLVKTDHLQSVTSTIQSEYKSKTGIEAMAFATRPAMGAHVIATTP</sequence>
<dbReference type="InterPro" id="IPR006203">
    <property type="entry name" value="GHMP_knse_ATP-bd_CS"/>
</dbReference>
<evidence type="ECO:0000259" key="12">
    <source>
        <dbReference type="Pfam" id="PF00288"/>
    </source>
</evidence>
<dbReference type="InterPro" id="IPR019741">
    <property type="entry name" value="Galactokinase_CS"/>
</dbReference>
<name>A0A5B1CI78_9BACT</name>
<dbReference type="SUPFAM" id="SSF55060">
    <property type="entry name" value="GHMP Kinase, C-terminal domain"/>
    <property type="match status" value="1"/>
</dbReference>
<dbReference type="InterPro" id="IPR020568">
    <property type="entry name" value="Ribosomal_Su5_D2-typ_SF"/>
</dbReference>
<dbReference type="InterPro" id="IPR036554">
    <property type="entry name" value="GHMP_kinase_C_sf"/>
</dbReference>
<evidence type="ECO:0000256" key="4">
    <source>
        <dbReference type="ARBA" id="ARBA00022723"/>
    </source>
</evidence>
<keyword evidence="2" id="KW-0963">Cytoplasm</keyword>
<feature type="domain" description="GHMP kinase N-terminal" evidence="12">
    <location>
        <begin position="109"/>
        <end position="197"/>
    </location>
</feature>
<dbReference type="Proteomes" id="UP000322699">
    <property type="component" value="Unassembled WGS sequence"/>
</dbReference>
<dbReference type="GO" id="GO:0046872">
    <property type="term" value="F:metal ion binding"/>
    <property type="evidence" value="ECO:0007669"/>
    <property type="project" value="UniProtKB-KW"/>
</dbReference>
<dbReference type="EC" id="2.7.1.6" evidence="11"/>
<dbReference type="EMBL" id="VRLW01000001">
    <property type="protein sequence ID" value="KAA1259399.1"/>
    <property type="molecule type" value="Genomic_DNA"/>
</dbReference>
<keyword evidence="5" id="KW-0547">Nucleotide-binding</keyword>
<dbReference type="AlphaFoldDB" id="A0A5B1CI78"/>
<dbReference type="PANTHER" id="PTHR10457:SF7">
    <property type="entry name" value="GALACTOKINASE-RELATED"/>
    <property type="match status" value="1"/>
</dbReference>
<feature type="domain" description="Galactokinase N-terminal" evidence="14">
    <location>
        <begin position="24"/>
        <end position="71"/>
    </location>
</feature>
<keyword evidence="10" id="KW-0119">Carbohydrate metabolism</keyword>
<dbReference type="PRINTS" id="PR00473">
    <property type="entry name" value="GALCTOKINASE"/>
</dbReference>
<dbReference type="Pfam" id="PF08544">
    <property type="entry name" value="GHMP_kinases_C"/>
    <property type="match status" value="1"/>
</dbReference>
<evidence type="ECO:0000256" key="9">
    <source>
        <dbReference type="ARBA" id="ARBA00023144"/>
    </source>
</evidence>
<dbReference type="GO" id="GO:0005524">
    <property type="term" value="F:ATP binding"/>
    <property type="evidence" value="ECO:0007669"/>
    <property type="project" value="UniProtKB-UniRule"/>
</dbReference>
<organism evidence="15 16">
    <name type="scientific">Rubripirellula obstinata</name>
    <dbReference type="NCBI Taxonomy" id="406547"/>
    <lineage>
        <taxon>Bacteria</taxon>
        <taxon>Pseudomonadati</taxon>
        <taxon>Planctomycetota</taxon>
        <taxon>Planctomycetia</taxon>
        <taxon>Pirellulales</taxon>
        <taxon>Pirellulaceae</taxon>
        <taxon>Rubripirellula</taxon>
    </lineage>
</organism>
<evidence type="ECO:0000259" key="13">
    <source>
        <dbReference type="Pfam" id="PF08544"/>
    </source>
</evidence>
<dbReference type="GO" id="GO:0004335">
    <property type="term" value="F:galactokinase activity"/>
    <property type="evidence" value="ECO:0007669"/>
    <property type="project" value="UniProtKB-UniRule"/>
</dbReference>
<evidence type="ECO:0000256" key="1">
    <source>
        <dbReference type="ARBA" id="ARBA00006566"/>
    </source>
</evidence>
<dbReference type="RefSeq" id="WP_068265479.1">
    <property type="nucleotide sequence ID" value="NZ_LWSK01000088.1"/>
</dbReference>
<dbReference type="InterPro" id="IPR014721">
    <property type="entry name" value="Ribsml_uS5_D2-typ_fold_subgr"/>
</dbReference>
<gene>
    <name evidence="15" type="primary">galK</name>
    <name evidence="15" type="ORF">LF1_19310</name>
</gene>
<dbReference type="Pfam" id="PF10509">
    <property type="entry name" value="GalKase_gal_bdg"/>
    <property type="match status" value="1"/>
</dbReference>
<keyword evidence="3 15" id="KW-0808">Transferase</keyword>
<evidence type="ECO:0000259" key="14">
    <source>
        <dbReference type="Pfam" id="PF10509"/>
    </source>
</evidence>
<dbReference type="Gene3D" id="3.30.70.890">
    <property type="entry name" value="GHMP kinase, C-terminal domain"/>
    <property type="match status" value="1"/>
</dbReference>
<evidence type="ECO:0000256" key="5">
    <source>
        <dbReference type="ARBA" id="ARBA00022741"/>
    </source>
</evidence>
<accession>A0A5B1CI78</accession>
<evidence type="ECO:0000313" key="15">
    <source>
        <dbReference type="EMBL" id="KAA1259399.1"/>
    </source>
</evidence>
<dbReference type="NCBIfam" id="TIGR00131">
    <property type="entry name" value="gal_kin"/>
    <property type="match status" value="1"/>
</dbReference>
<evidence type="ECO:0000256" key="6">
    <source>
        <dbReference type="ARBA" id="ARBA00022777"/>
    </source>
</evidence>
<dbReference type="PRINTS" id="PR00959">
    <property type="entry name" value="MEVGALKINASE"/>
</dbReference>
<evidence type="ECO:0000313" key="16">
    <source>
        <dbReference type="Proteomes" id="UP000322699"/>
    </source>
</evidence>
<protein>
    <recommendedName>
        <fullName evidence="11">Galactokinase</fullName>
        <ecNumber evidence="11">2.7.1.6</ecNumber>
    </recommendedName>
</protein>
<dbReference type="FunFam" id="3.30.70.890:FF:000001">
    <property type="entry name" value="Galactokinase"/>
    <property type="match status" value="1"/>
</dbReference>
<keyword evidence="6 15" id="KW-0418">Kinase</keyword>
<dbReference type="Gene3D" id="3.30.230.10">
    <property type="match status" value="1"/>
</dbReference>
<dbReference type="SUPFAM" id="SSF54211">
    <property type="entry name" value="Ribosomal protein S5 domain 2-like"/>
    <property type="match status" value="1"/>
</dbReference>
<evidence type="ECO:0000256" key="2">
    <source>
        <dbReference type="ARBA" id="ARBA00022490"/>
    </source>
</evidence>
<proteinExistence type="inferred from homology"/>
<keyword evidence="4" id="KW-0479">Metal-binding</keyword>
<evidence type="ECO:0000256" key="8">
    <source>
        <dbReference type="ARBA" id="ARBA00022842"/>
    </source>
</evidence>